<comment type="caution">
    <text evidence="2">The sequence shown here is derived from an EMBL/GenBank/DDBJ whole genome shotgun (WGS) entry which is preliminary data.</text>
</comment>
<dbReference type="InterPro" id="IPR002925">
    <property type="entry name" value="Dienelactn_hydro"/>
</dbReference>
<organism evidence="2 3">
    <name type="scientific">Cryptosporangium minutisporangium</name>
    <dbReference type="NCBI Taxonomy" id="113569"/>
    <lineage>
        <taxon>Bacteria</taxon>
        <taxon>Bacillati</taxon>
        <taxon>Actinomycetota</taxon>
        <taxon>Actinomycetes</taxon>
        <taxon>Cryptosporangiales</taxon>
        <taxon>Cryptosporangiaceae</taxon>
        <taxon>Cryptosporangium</taxon>
    </lineage>
</organism>
<dbReference type="GO" id="GO:0016787">
    <property type="term" value="F:hydrolase activity"/>
    <property type="evidence" value="ECO:0007669"/>
    <property type="project" value="UniProtKB-KW"/>
</dbReference>
<keyword evidence="2" id="KW-0378">Hydrolase</keyword>
<accession>A0ABP6T2J0</accession>
<feature type="domain" description="Dienelactone hydrolase" evidence="1">
    <location>
        <begin position="21"/>
        <end position="228"/>
    </location>
</feature>
<dbReference type="Gene3D" id="3.40.50.1820">
    <property type="entry name" value="alpha/beta hydrolase"/>
    <property type="match status" value="1"/>
</dbReference>
<dbReference type="InterPro" id="IPR051049">
    <property type="entry name" value="Dienelactone_hydrolase-like"/>
</dbReference>
<dbReference type="Proteomes" id="UP001501676">
    <property type="component" value="Unassembled WGS sequence"/>
</dbReference>
<gene>
    <name evidence="2" type="ORF">GCM10020369_49810</name>
</gene>
<name>A0ABP6T2J0_9ACTN</name>
<evidence type="ECO:0000313" key="2">
    <source>
        <dbReference type="EMBL" id="GAA3391526.1"/>
    </source>
</evidence>
<dbReference type="SUPFAM" id="SSF53474">
    <property type="entry name" value="alpha/beta-Hydrolases"/>
    <property type="match status" value="1"/>
</dbReference>
<proteinExistence type="predicted"/>
<protein>
    <submittedName>
        <fullName evidence="2">Dienelactone hydrolase family protein</fullName>
    </submittedName>
</protein>
<dbReference type="InterPro" id="IPR029058">
    <property type="entry name" value="AB_hydrolase_fold"/>
</dbReference>
<sequence>MGENVTFAVEGAPSVEGGTADGYLARPVDGSGPGILVFPAWWGLSGQIKSVADRLASEGFVALAPDLYRGVVASGPDEAQKLVAELPADRVSGDLVGAARYLATEADGKVGAVGFGLGGSLALWAASLTEDVVAAGAFYPLVPWQPTQPNWGAFGGTAAVVHAADEDAATTGPELDVARKAVEEAGGELTIYEYPGTKRGFYNDDRPDSYNPRAAATAWARTLELFRSRL</sequence>
<evidence type="ECO:0000259" key="1">
    <source>
        <dbReference type="Pfam" id="PF01738"/>
    </source>
</evidence>
<dbReference type="PANTHER" id="PTHR46623:SF6">
    <property type="entry name" value="ALPHA_BETA-HYDROLASES SUPERFAMILY PROTEIN"/>
    <property type="match status" value="1"/>
</dbReference>
<dbReference type="RefSeq" id="WP_345730623.1">
    <property type="nucleotide sequence ID" value="NZ_BAAAYN010000033.1"/>
</dbReference>
<dbReference type="Pfam" id="PF01738">
    <property type="entry name" value="DLH"/>
    <property type="match status" value="1"/>
</dbReference>
<evidence type="ECO:0000313" key="3">
    <source>
        <dbReference type="Proteomes" id="UP001501676"/>
    </source>
</evidence>
<dbReference type="PANTHER" id="PTHR46623">
    <property type="entry name" value="CARBOXYMETHYLENEBUTENOLIDASE-RELATED"/>
    <property type="match status" value="1"/>
</dbReference>
<reference evidence="3" key="1">
    <citation type="journal article" date="2019" name="Int. J. Syst. Evol. Microbiol.">
        <title>The Global Catalogue of Microorganisms (GCM) 10K type strain sequencing project: providing services to taxonomists for standard genome sequencing and annotation.</title>
        <authorList>
            <consortium name="The Broad Institute Genomics Platform"/>
            <consortium name="The Broad Institute Genome Sequencing Center for Infectious Disease"/>
            <person name="Wu L."/>
            <person name="Ma J."/>
        </authorList>
    </citation>
    <scope>NUCLEOTIDE SEQUENCE [LARGE SCALE GENOMIC DNA]</scope>
    <source>
        <strain evidence="3">JCM 9458</strain>
    </source>
</reference>
<dbReference type="EMBL" id="BAAAYN010000033">
    <property type="protein sequence ID" value="GAA3391526.1"/>
    <property type="molecule type" value="Genomic_DNA"/>
</dbReference>
<keyword evidence="3" id="KW-1185">Reference proteome</keyword>